<dbReference type="InterPro" id="IPR001128">
    <property type="entry name" value="Cyt_P450"/>
</dbReference>
<proteinExistence type="inferred from homology"/>
<comment type="subcellular location">
    <subcellularLocation>
        <location evidence="1">Membrane</location>
        <topology evidence="1">Single-pass membrane protein</topology>
    </subcellularLocation>
</comment>
<protein>
    <recommendedName>
        <fullName evidence="7">Cytochrome P450 protein</fullName>
    </recommendedName>
</protein>
<dbReference type="InterPro" id="IPR002401">
    <property type="entry name" value="Cyt_P450_E_grp-I"/>
</dbReference>
<accession>A0ABR0XFN8</accession>
<evidence type="ECO:0000256" key="4">
    <source>
        <dbReference type="SAM" id="Phobius"/>
    </source>
</evidence>
<keyword evidence="4" id="KW-1133">Transmembrane helix</keyword>
<dbReference type="Proteomes" id="UP001318860">
    <property type="component" value="Unassembled WGS sequence"/>
</dbReference>
<keyword evidence="4" id="KW-0812">Transmembrane</keyword>
<keyword evidence="4" id="KW-0472">Membrane</keyword>
<reference evidence="5 6" key="1">
    <citation type="journal article" date="2021" name="Comput. Struct. Biotechnol. J.">
        <title>De novo genome assembly of the potent medicinal plant Rehmannia glutinosa using nanopore technology.</title>
        <authorList>
            <person name="Ma L."/>
            <person name="Dong C."/>
            <person name="Song C."/>
            <person name="Wang X."/>
            <person name="Zheng X."/>
            <person name="Niu Y."/>
            <person name="Chen S."/>
            <person name="Feng W."/>
        </authorList>
    </citation>
    <scope>NUCLEOTIDE SEQUENCE [LARGE SCALE GENOMIC DNA]</scope>
    <source>
        <strain evidence="5">DH-2019</strain>
    </source>
</reference>
<dbReference type="InterPro" id="IPR036396">
    <property type="entry name" value="Cyt_P450_sf"/>
</dbReference>
<keyword evidence="6" id="KW-1185">Reference proteome</keyword>
<dbReference type="EMBL" id="JABTTQ020000004">
    <property type="protein sequence ID" value="KAK6158029.1"/>
    <property type="molecule type" value="Genomic_DNA"/>
</dbReference>
<keyword evidence="3" id="KW-0349">Heme</keyword>
<keyword evidence="3" id="KW-0479">Metal-binding</keyword>
<gene>
    <name evidence="5" type="ORF">DH2020_005343</name>
</gene>
<dbReference type="SUPFAM" id="SSF48264">
    <property type="entry name" value="Cytochrome P450"/>
    <property type="match status" value="1"/>
</dbReference>
<dbReference type="PANTHER" id="PTHR47951:SF7">
    <property type="entry name" value="FLAVONOID 3',5'-HYDROXYLASE-LIKE ISOFORM X1"/>
    <property type="match status" value="1"/>
</dbReference>
<keyword evidence="3" id="KW-0408">Iron</keyword>
<sequence length="312" mass="35847">MDLLVNSALPISALVLAISILWSLMELIKSNRKTPLLAPGPRGLPIVGYLPFLRKDLHHQFTELSHRHGPIFKLWLGNKLWIVISSPSLIKEVLRDQDAIFANRDITVAARIATYGLNDIGWSPYGPQWRNLRKIFAREMLSSANLKATYNLRKDEVRKAKILVNERMRNHSQNTLKNEERTDFLQILVDLMREEDNKASLGKVQLKALLLAWDNPSEFRPERFFGNNGKWDFSGNNFNYIPFGSGRRICAGLPLAEIMVRYILASLLHSFEWRLPDGEKLDMSDKLFMTLRKRIPLSAIPAPRLSISDLYE</sequence>
<evidence type="ECO:0000256" key="3">
    <source>
        <dbReference type="RuleBase" id="RU000461"/>
    </source>
</evidence>
<evidence type="ECO:0000313" key="6">
    <source>
        <dbReference type="Proteomes" id="UP001318860"/>
    </source>
</evidence>
<dbReference type="PANTHER" id="PTHR47951">
    <property type="entry name" value="OS08G0547900 PROTEIN"/>
    <property type="match status" value="1"/>
</dbReference>
<keyword evidence="3" id="KW-0503">Monooxygenase</keyword>
<comment type="similarity">
    <text evidence="3">Belongs to the cytochrome P450 family.</text>
</comment>
<evidence type="ECO:0000256" key="1">
    <source>
        <dbReference type="ARBA" id="ARBA00004167"/>
    </source>
</evidence>
<dbReference type="PRINTS" id="PR00463">
    <property type="entry name" value="EP450I"/>
</dbReference>
<organism evidence="5 6">
    <name type="scientific">Rehmannia glutinosa</name>
    <name type="common">Chinese foxglove</name>
    <dbReference type="NCBI Taxonomy" id="99300"/>
    <lineage>
        <taxon>Eukaryota</taxon>
        <taxon>Viridiplantae</taxon>
        <taxon>Streptophyta</taxon>
        <taxon>Embryophyta</taxon>
        <taxon>Tracheophyta</taxon>
        <taxon>Spermatophyta</taxon>
        <taxon>Magnoliopsida</taxon>
        <taxon>eudicotyledons</taxon>
        <taxon>Gunneridae</taxon>
        <taxon>Pentapetalae</taxon>
        <taxon>asterids</taxon>
        <taxon>lamiids</taxon>
        <taxon>Lamiales</taxon>
        <taxon>Orobanchaceae</taxon>
        <taxon>Rehmannieae</taxon>
        <taxon>Rehmannia</taxon>
    </lineage>
</organism>
<keyword evidence="2 3" id="KW-0560">Oxidoreductase</keyword>
<evidence type="ECO:0000313" key="5">
    <source>
        <dbReference type="EMBL" id="KAK6158029.1"/>
    </source>
</evidence>
<dbReference type="InterPro" id="IPR017972">
    <property type="entry name" value="Cyt_P450_CS"/>
</dbReference>
<name>A0ABR0XFN8_REHGL</name>
<evidence type="ECO:0000256" key="2">
    <source>
        <dbReference type="ARBA" id="ARBA00023002"/>
    </source>
</evidence>
<evidence type="ECO:0008006" key="7">
    <source>
        <dbReference type="Google" id="ProtNLM"/>
    </source>
</evidence>
<feature type="transmembrane region" description="Helical" evidence="4">
    <location>
        <begin position="6"/>
        <end position="25"/>
    </location>
</feature>
<dbReference type="Gene3D" id="1.10.630.10">
    <property type="entry name" value="Cytochrome P450"/>
    <property type="match status" value="2"/>
</dbReference>
<comment type="caution">
    <text evidence="5">The sequence shown here is derived from an EMBL/GenBank/DDBJ whole genome shotgun (WGS) entry which is preliminary data.</text>
</comment>
<dbReference type="PROSITE" id="PS00086">
    <property type="entry name" value="CYTOCHROME_P450"/>
    <property type="match status" value="1"/>
</dbReference>
<dbReference type="Pfam" id="PF00067">
    <property type="entry name" value="p450"/>
    <property type="match status" value="2"/>
</dbReference>